<keyword evidence="3" id="KW-1185">Reference proteome</keyword>
<reference evidence="2 3" key="1">
    <citation type="submission" date="2024-10" db="EMBL/GenBank/DDBJ databases">
        <title>The Natural Products Discovery Center: Release of the First 8490 Sequenced Strains for Exploring Actinobacteria Biosynthetic Diversity.</title>
        <authorList>
            <person name="Kalkreuter E."/>
            <person name="Kautsar S.A."/>
            <person name="Yang D."/>
            <person name="Bader C.D."/>
            <person name="Teijaro C.N."/>
            <person name="Fluegel L."/>
            <person name="Davis C.M."/>
            <person name="Simpson J.R."/>
            <person name="Lauterbach L."/>
            <person name="Steele A.D."/>
            <person name="Gui C."/>
            <person name="Meng S."/>
            <person name="Li G."/>
            <person name="Viehrig K."/>
            <person name="Ye F."/>
            <person name="Su P."/>
            <person name="Kiefer A.F."/>
            <person name="Nichols A."/>
            <person name="Cepeda A.J."/>
            <person name="Yan W."/>
            <person name="Fan B."/>
            <person name="Jiang Y."/>
            <person name="Adhikari A."/>
            <person name="Zheng C.-J."/>
            <person name="Schuster L."/>
            <person name="Cowan T.M."/>
            <person name="Smanski M.J."/>
            <person name="Chevrette M.G."/>
            <person name="De Carvalho L.P.S."/>
            <person name="Shen B."/>
        </authorList>
    </citation>
    <scope>NUCLEOTIDE SEQUENCE [LARGE SCALE GENOMIC DNA]</scope>
    <source>
        <strain evidence="2 3">NPDC021253</strain>
    </source>
</reference>
<comment type="caution">
    <text evidence="2">The sequence shown here is derived from an EMBL/GenBank/DDBJ whole genome shotgun (WGS) entry which is preliminary data.</text>
</comment>
<dbReference type="InterPro" id="IPR046538">
    <property type="entry name" value="DUF6603"/>
</dbReference>
<proteinExistence type="predicted"/>
<sequence length="1441" mass="151232">MDITSLSLAELKTRLESQVDQGKLALAPDLLGDPTLAGFLAGLPGGRAVLTGPRFDLADTAWPQRLTVTGQVGTAWPVSAFATDAFHAGPFVLTVTRAAADRPAQVGVTVDATLRVGALALPVTGSLTPDGALASTLRAGDHPPQDLADLLTLVSGSAGTTGLPPGTPFATGLTINDLELRTRLGEAPLTSLVLTLDSMVDWPVVANRFVLRSIGVTLVATHTAVPNSFSQVGFGASLHATLLIGRDFTVTLGFGSGGPWELDIVPADGVLPSLADLAGLIGGQSLQDSVRTGLAAVGLGEIGIDGVRIGFDPRAGALRHIAVDGHLVLAGVRFDLTARLPGFQFGGHLGDGETIELKRLFEHFFGTAEGFPDVVVTELGLTAYPQEGSYELELAVEDDEFVLGPVAFQQLSATIAKDASGYTGSIRAGLTLGGAQLLIEASRPDSGGVWVFTGTTGPGQQLRVSDLHTDLGTRFDAFTLPAAVRDLLIDELLIRFDTRGNFTFTCHTRFPVSDTGNLDLTLIIDVATRDGGPSEIRSQATVVIGELHFEVDFARTEGALSLLAAYTAQPKRTAQKITTLLAPILDACPALAPLIPESLEIELKDAFVFLDQARPATDGSPARPGRALFGLDLGASLDLAQLPLVGRELPDGQRAGVDDLQIIVAATAFTAADVAAVNALLPAGITRLPATAENGSALPAGITVGAELSLGGDPYPLVLPVSPAPGGNPPAAPPAPVGGQPVVTAGNTQWLTLQRTFGPLHLNRVGFQYERQKLWFLLDASISLGGLTFALDGLAVGSPLNDFAPEFDLHGIGLDYRNGPLAVSAGLLRVPLTGADGQPYDEYAGSALLTIRELTVSALGAYAYVGGYPSLFVYAFLDYPIGGPAFFQVTGIAAGFGYNRRLRVPAIDQIVQFPLVSKVMSDSSGPMPAADLITELSTLRPYLTPSEGDQFLAVGIRFTSFKQIDSFALLTLMFGQRFEIDILGLSTMKVPAAPAVPDVPPIAEIQMAVKASFIPDEGFLGVAAQLTSASYLFSRDCHLSGGFAFYSWFSGPHGGDFVVTVGGYRPGFVPPAHYPVVPRLGFNWQIDSEVSVKGDAYFALTPSVLMAGGHLAATWNSGNLSAWFTAGVDFLIGWQPYHYEASLYVGIGARYTYHFFGTHTLSVDVGADLSIWGPEFSGRARVHLSIISFEVSFGAGAEQRPAPIDWPAFQAAFLPTDSAEQTICTLAVRDGLVRAGDGDVDWVLSPRNFTLVTDSVVPAKTHDVGAGRIDNAVPAATFGIAPMDVPATQFGSTHAVTITRDGIDVTNLFAFDPVPKRVPRALWGESVDARTEADPLIADSLAGFAITPIAPVLPAVDPPQSVPDSQAGYSTEQIGQAFDWVDEKVFRPATEQGRDAVERALGTTGRDTLLADLGIDEEITVGGRTAAAFLVAPLVGNLIGL</sequence>
<evidence type="ECO:0000313" key="3">
    <source>
        <dbReference type="Proteomes" id="UP001611075"/>
    </source>
</evidence>
<evidence type="ECO:0000259" key="1">
    <source>
        <dbReference type="Pfam" id="PF20248"/>
    </source>
</evidence>
<feature type="domain" description="DUF6603" evidence="1">
    <location>
        <begin position="753"/>
        <end position="1247"/>
    </location>
</feature>
<organism evidence="2 3">
    <name type="scientific">Micromonospora rubida</name>
    <dbReference type="NCBI Taxonomy" id="2697657"/>
    <lineage>
        <taxon>Bacteria</taxon>
        <taxon>Bacillati</taxon>
        <taxon>Actinomycetota</taxon>
        <taxon>Actinomycetes</taxon>
        <taxon>Micromonosporales</taxon>
        <taxon>Micromonosporaceae</taxon>
        <taxon>Micromonospora</taxon>
    </lineage>
</organism>
<dbReference type="RefSeq" id="WP_396685573.1">
    <property type="nucleotide sequence ID" value="NZ_JBIRPU010000039.1"/>
</dbReference>
<dbReference type="Proteomes" id="UP001611075">
    <property type="component" value="Unassembled WGS sequence"/>
</dbReference>
<name>A0ABW7SVL5_9ACTN</name>
<protein>
    <submittedName>
        <fullName evidence="2">DUF6603 domain-containing protein</fullName>
    </submittedName>
</protein>
<dbReference type="EMBL" id="JBIRPU010000039">
    <property type="protein sequence ID" value="MFI0796976.1"/>
    <property type="molecule type" value="Genomic_DNA"/>
</dbReference>
<evidence type="ECO:0000313" key="2">
    <source>
        <dbReference type="EMBL" id="MFI0796976.1"/>
    </source>
</evidence>
<dbReference type="Pfam" id="PF20248">
    <property type="entry name" value="DUF6603"/>
    <property type="match status" value="1"/>
</dbReference>
<accession>A0ABW7SVL5</accession>
<gene>
    <name evidence="2" type="ORF">ACH4OY_30475</name>
</gene>